<dbReference type="Proteomes" id="UP000076532">
    <property type="component" value="Unassembled WGS sequence"/>
</dbReference>
<keyword evidence="2" id="KW-0472">Membrane</keyword>
<dbReference type="Pfam" id="PF17237">
    <property type="entry name" value="Emr1"/>
    <property type="match status" value="1"/>
</dbReference>
<sequence length="122" mass="12807">MPRSSSTSGSSSLGSSTVHPRANISQSRPSTSATSSYSRIVPNIHAPGSPDLRQPTPTSRIPVTPAVLRSIFSSSRTPNEERSISRVAFFRFTGFLLSCVAISLAAARGRGYKSSAALLGVV</sequence>
<dbReference type="EMBL" id="KV417878">
    <property type="protein sequence ID" value="KZP04917.1"/>
    <property type="molecule type" value="Genomic_DNA"/>
</dbReference>
<accession>A0A167VE98</accession>
<feature type="compositionally biased region" description="Low complexity" evidence="1">
    <location>
        <begin position="25"/>
        <end position="39"/>
    </location>
</feature>
<evidence type="ECO:0000256" key="2">
    <source>
        <dbReference type="SAM" id="Phobius"/>
    </source>
</evidence>
<gene>
    <name evidence="4" type="ORF">FIBSPDRAFT_806252</name>
    <name evidence="3" type="ORF">FIBSPDRAFT_845219</name>
</gene>
<dbReference type="AlphaFoldDB" id="A0A167VE98"/>
<keyword evidence="2" id="KW-0812">Transmembrane</keyword>
<evidence type="ECO:0000313" key="4">
    <source>
        <dbReference type="EMBL" id="KZP04917.1"/>
    </source>
</evidence>
<dbReference type="InterPro" id="IPR035195">
    <property type="entry name" value="Emr1"/>
</dbReference>
<organism evidence="4 5">
    <name type="scientific">Athelia psychrophila</name>
    <dbReference type="NCBI Taxonomy" id="1759441"/>
    <lineage>
        <taxon>Eukaryota</taxon>
        <taxon>Fungi</taxon>
        <taxon>Dikarya</taxon>
        <taxon>Basidiomycota</taxon>
        <taxon>Agaricomycotina</taxon>
        <taxon>Agaricomycetes</taxon>
        <taxon>Agaricomycetidae</taxon>
        <taxon>Atheliales</taxon>
        <taxon>Atheliaceae</taxon>
        <taxon>Athelia</taxon>
    </lineage>
</organism>
<proteinExistence type="predicted"/>
<dbReference type="EMBL" id="KV418148">
    <property type="protein sequence ID" value="KZP03162.1"/>
    <property type="molecule type" value="Genomic_DNA"/>
</dbReference>
<name>A0A167VE98_9AGAM</name>
<keyword evidence="2" id="KW-1133">Transmembrane helix</keyword>
<evidence type="ECO:0000313" key="5">
    <source>
        <dbReference type="Proteomes" id="UP000076532"/>
    </source>
</evidence>
<protein>
    <submittedName>
        <fullName evidence="4">Uncharacterized protein</fullName>
    </submittedName>
</protein>
<dbReference type="OrthoDB" id="2122015at2759"/>
<dbReference type="GO" id="GO:0005739">
    <property type="term" value="C:mitochondrion"/>
    <property type="evidence" value="ECO:0007669"/>
    <property type="project" value="GOC"/>
</dbReference>
<feature type="compositionally biased region" description="Low complexity" evidence="1">
    <location>
        <begin position="1"/>
        <end position="17"/>
    </location>
</feature>
<evidence type="ECO:0000256" key="1">
    <source>
        <dbReference type="SAM" id="MobiDB-lite"/>
    </source>
</evidence>
<dbReference type="GO" id="GO:0007008">
    <property type="term" value="P:outer mitochondrial membrane organization"/>
    <property type="evidence" value="ECO:0007669"/>
    <property type="project" value="InterPro"/>
</dbReference>
<feature type="transmembrane region" description="Helical" evidence="2">
    <location>
        <begin position="88"/>
        <end position="107"/>
    </location>
</feature>
<reference evidence="4 5" key="1">
    <citation type="journal article" date="2016" name="Mol. Biol. Evol.">
        <title>Comparative Genomics of Early-Diverging Mushroom-Forming Fungi Provides Insights into the Origins of Lignocellulose Decay Capabilities.</title>
        <authorList>
            <person name="Nagy L.G."/>
            <person name="Riley R."/>
            <person name="Tritt A."/>
            <person name="Adam C."/>
            <person name="Daum C."/>
            <person name="Floudas D."/>
            <person name="Sun H."/>
            <person name="Yadav J.S."/>
            <person name="Pangilinan J."/>
            <person name="Larsson K.H."/>
            <person name="Matsuura K."/>
            <person name="Barry K."/>
            <person name="Labutti K."/>
            <person name="Kuo R."/>
            <person name="Ohm R.A."/>
            <person name="Bhattacharya S.S."/>
            <person name="Shirouzu T."/>
            <person name="Yoshinaga Y."/>
            <person name="Martin F.M."/>
            <person name="Grigoriev I.V."/>
            <person name="Hibbett D.S."/>
        </authorList>
    </citation>
    <scope>NUCLEOTIDE SEQUENCE [LARGE SCALE GENOMIC DNA]</scope>
    <source>
        <strain evidence="4 5">CBS 109695</strain>
    </source>
</reference>
<keyword evidence="5" id="KW-1185">Reference proteome</keyword>
<evidence type="ECO:0000313" key="3">
    <source>
        <dbReference type="EMBL" id="KZP03162.1"/>
    </source>
</evidence>
<feature type="region of interest" description="Disordered" evidence="1">
    <location>
        <begin position="1"/>
        <end position="61"/>
    </location>
</feature>